<dbReference type="InterPro" id="IPR026961">
    <property type="entry name" value="PGG_dom"/>
</dbReference>
<reference evidence="4" key="1">
    <citation type="submission" date="2022-02" db="EMBL/GenBank/DDBJ databases">
        <authorList>
            <person name="Henning P.M."/>
            <person name="McCubbin A.G."/>
            <person name="Shore J.S."/>
        </authorList>
    </citation>
    <scope>NUCLEOTIDE SEQUENCE</scope>
    <source>
        <strain evidence="4">F60SS</strain>
        <tissue evidence="4">Leaves</tissue>
    </source>
</reference>
<feature type="transmembrane region" description="Helical" evidence="2">
    <location>
        <begin position="505"/>
        <end position="526"/>
    </location>
</feature>
<dbReference type="SMART" id="SM00248">
    <property type="entry name" value="ANK"/>
    <property type="match status" value="4"/>
</dbReference>
<dbReference type="PROSITE" id="PS50297">
    <property type="entry name" value="ANK_REP_REGION"/>
    <property type="match status" value="1"/>
</dbReference>
<dbReference type="PROSITE" id="PS50088">
    <property type="entry name" value="ANK_REPEAT"/>
    <property type="match status" value="1"/>
</dbReference>
<dbReference type="Pfam" id="PF13962">
    <property type="entry name" value="PGG"/>
    <property type="match status" value="1"/>
</dbReference>
<dbReference type="Proteomes" id="UP001141552">
    <property type="component" value="Unassembled WGS sequence"/>
</dbReference>
<comment type="caution">
    <text evidence="4">The sequence shown here is derived from an EMBL/GenBank/DDBJ whole genome shotgun (WGS) entry which is preliminary data.</text>
</comment>
<feature type="transmembrane region" description="Helical" evidence="2">
    <location>
        <begin position="463"/>
        <end position="485"/>
    </location>
</feature>
<dbReference type="EMBL" id="JAKUCV010006685">
    <property type="protein sequence ID" value="KAJ4826357.1"/>
    <property type="molecule type" value="Genomic_DNA"/>
</dbReference>
<dbReference type="PANTHER" id="PTHR24177:SF329">
    <property type="entry name" value="ANKYRIN REPEAT PROTEIN"/>
    <property type="match status" value="1"/>
</dbReference>
<evidence type="ECO:0000256" key="1">
    <source>
        <dbReference type="PROSITE-ProRule" id="PRU00023"/>
    </source>
</evidence>
<feature type="repeat" description="ANK" evidence="1">
    <location>
        <begin position="203"/>
        <end position="227"/>
    </location>
</feature>
<accession>A0A9Q0F9Q4</accession>
<dbReference type="AlphaFoldDB" id="A0A9Q0F9Q4"/>
<protein>
    <recommendedName>
        <fullName evidence="3">PGG domain-containing protein</fullName>
    </recommendedName>
</protein>
<dbReference type="OrthoDB" id="1880601at2759"/>
<keyword evidence="5" id="KW-1185">Reference proteome</keyword>
<feature type="transmembrane region" description="Helical" evidence="2">
    <location>
        <begin position="538"/>
        <end position="564"/>
    </location>
</feature>
<organism evidence="4 5">
    <name type="scientific">Turnera subulata</name>
    <dbReference type="NCBI Taxonomy" id="218843"/>
    <lineage>
        <taxon>Eukaryota</taxon>
        <taxon>Viridiplantae</taxon>
        <taxon>Streptophyta</taxon>
        <taxon>Embryophyta</taxon>
        <taxon>Tracheophyta</taxon>
        <taxon>Spermatophyta</taxon>
        <taxon>Magnoliopsida</taxon>
        <taxon>eudicotyledons</taxon>
        <taxon>Gunneridae</taxon>
        <taxon>Pentapetalae</taxon>
        <taxon>rosids</taxon>
        <taxon>fabids</taxon>
        <taxon>Malpighiales</taxon>
        <taxon>Passifloraceae</taxon>
        <taxon>Turnera</taxon>
    </lineage>
</organism>
<dbReference type="SUPFAM" id="SSF48403">
    <property type="entry name" value="Ankyrin repeat"/>
    <property type="match status" value="1"/>
</dbReference>
<feature type="transmembrane region" description="Helical" evidence="2">
    <location>
        <begin position="570"/>
        <end position="594"/>
    </location>
</feature>
<proteinExistence type="predicted"/>
<evidence type="ECO:0000313" key="5">
    <source>
        <dbReference type="Proteomes" id="UP001141552"/>
    </source>
</evidence>
<reference evidence="4" key="2">
    <citation type="journal article" date="2023" name="Plants (Basel)">
        <title>Annotation of the Turnera subulata (Passifloraceae) Draft Genome Reveals the S-Locus Evolved after the Divergence of Turneroideae from Passifloroideae in a Stepwise Manner.</title>
        <authorList>
            <person name="Henning P.M."/>
            <person name="Roalson E.H."/>
            <person name="Mir W."/>
            <person name="McCubbin A.G."/>
            <person name="Shore J.S."/>
        </authorList>
    </citation>
    <scope>NUCLEOTIDE SEQUENCE</scope>
    <source>
        <strain evidence="4">F60SS</strain>
    </source>
</reference>
<evidence type="ECO:0000256" key="2">
    <source>
        <dbReference type="SAM" id="Phobius"/>
    </source>
</evidence>
<keyword evidence="2" id="KW-0812">Transmembrane</keyword>
<dbReference type="InterPro" id="IPR036770">
    <property type="entry name" value="Ankyrin_rpt-contain_sf"/>
</dbReference>
<dbReference type="PANTHER" id="PTHR24177">
    <property type="entry name" value="CASKIN"/>
    <property type="match status" value="1"/>
</dbReference>
<dbReference type="Gene3D" id="1.25.40.20">
    <property type="entry name" value="Ankyrin repeat-containing domain"/>
    <property type="match status" value="1"/>
</dbReference>
<evidence type="ECO:0000313" key="4">
    <source>
        <dbReference type="EMBL" id="KAJ4826357.1"/>
    </source>
</evidence>
<feature type="domain" description="PGG" evidence="3">
    <location>
        <begin position="457"/>
        <end position="562"/>
    </location>
</feature>
<sequence length="614" mass="68369">MDPALPQYHFPINYKDWSIEMRTYLINQDVWYRIVELALSTNNCEPNNNGNDQLMDHKTWRDKNAMALRAIHASCAPTIPPQLVGVTSAKIAWETLAKLDQFKQRGITPSDPRYSNPLLDVNLVGYEAQEFELSFGPLISAIWRGDWGAILGFIQSNPRILTSIISYNGHTPIHEATSACQAEIARRLVELMSEEELEIQSTFGHTPLHLAAHVGSTAIARLLIQKNKKLVQIPGVDGKIPVVVASGSGHKDTTRYLYSCTPIELLYPESLYGEVDLSLYCITNGMLDIALDLFQKCPRLSFGHKNLPTSPMNLLASNPSAFYSGCRLGIGKRWIYSCYRANGIEEIVIQIFKACPDINAVDVADNQGRDLIMLAIAFRQEKIFNLLLSLRSTYGKVNIQDYDRNNMPPPPEQLARISGAALQIIVQQSFSEFVNKFGDTPRQLFTRNHKQLRDDGEKWMKETASSCTVVGALIITIMFAVAFTVPGGNFQDSGFPEEKKLSDAIALFSSSTSVLMFLGILTSRYTEDDFLISLPRKLIIGLSTLFVSIAAMMVAFCATIIIMLHGRLSVIIPACLLAGIPVSLFVILQFPLLVEIFNSTYIGIFSTEKKAKIE</sequence>
<dbReference type="GO" id="GO:0016020">
    <property type="term" value="C:membrane"/>
    <property type="evidence" value="ECO:0007669"/>
    <property type="project" value="TreeGrafter"/>
</dbReference>
<keyword evidence="2" id="KW-1133">Transmembrane helix</keyword>
<keyword evidence="2" id="KW-0472">Membrane</keyword>
<gene>
    <name evidence="4" type="ORF">Tsubulata_036289</name>
</gene>
<dbReference type="Pfam" id="PF12796">
    <property type="entry name" value="Ank_2"/>
    <property type="match status" value="1"/>
</dbReference>
<dbReference type="InterPro" id="IPR002110">
    <property type="entry name" value="Ankyrin_rpt"/>
</dbReference>
<keyword evidence="1" id="KW-0040">ANK repeat</keyword>
<name>A0A9Q0F9Q4_9ROSI</name>
<evidence type="ECO:0000259" key="3">
    <source>
        <dbReference type="Pfam" id="PF13962"/>
    </source>
</evidence>